<evidence type="ECO:0000256" key="2">
    <source>
        <dbReference type="ARBA" id="ARBA00022722"/>
    </source>
</evidence>
<gene>
    <name evidence="8" type="ORF">ABW22_00920</name>
</gene>
<keyword evidence="4" id="KW-0378">Hydrolase</keyword>
<reference evidence="8 9" key="1">
    <citation type="journal article" date="2015" name="Appl. Environ. Microbiol.">
        <title>Aerobic and Anaerobic Thiosulfate Oxidation by a Cold-Adapted, Subglacial Chemoautotroph.</title>
        <authorList>
            <person name="Harrold Z.R."/>
            <person name="Skidmore M.L."/>
            <person name="Hamilton T.L."/>
            <person name="Desch L."/>
            <person name="Amada K."/>
            <person name="van Gelder W."/>
            <person name="Glover K."/>
            <person name="Roden E.E."/>
            <person name="Boyd E.S."/>
        </authorList>
    </citation>
    <scope>NUCLEOTIDE SEQUENCE [LARGE SCALE GENOMIC DNA]</scope>
    <source>
        <strain evidence="8 9">RG</strain>
    </source>
</reference>
<dbReference type="GO" id="GO:0004521">
    <property type="term" value="F:RNA endonuclease activity"/>
    <property type="evidence" value="ECO:0007669"/>
    <property type="project" value="InterPro"/>
</dbReference>
<evidence type="ECO:0000256" key="5">
    <source>
        <dbReference type="ARBA" id="ARBA00035648"/>
    </source>
</evidence>
<comment type="caution">
    <text evidence="8">The sequence shown here is derived from an EMBL/GenBank/DDBJ whole genome shotgun (WGS) entry which is preliminary data.</text>
</comment>
<evidence type="ECO:0000256" key="1">
    <source>
        <dbReference type="ARBA" id="ARBA00001968"/>
    </source>
</evidence>
<proteinExistence type="inferred from homology"/>
<comment type="cofactor">
    <cofactor evidence="1">
        <name>a divalent metal cation</name>
        <dbReference type="ChEBI" id="CHEBI:60240"/>
    </cofactor>
</comment>
<dbReference type="Pfam" id="PF08340">
    <property type="entry name" value="YicC-like_C"/>
    <property type="match status" value="1"/>
</dbReference>
<dbReference type="GO" id="GO:0016787">
    <property type="term" value="F:hydrolase activity"/>
    <property type="evidence" value="ECO:0007669"/>
    <property type="project" value="UniProtKB-KW"/>
</dbReference>
<evidence type="ECO:0000256" key="3">
    <source>
        <dbReference type="ARBA" id="ARBA00022759"/>
    </source>
</evidence>
<name>A0A125BDR9_THIDE</name>
<dbReference type="EMBL" id="LDUG01000003">
    <property type="protein sequence ID" value="KVW99529.1"/>
    <property type="molecule type" value="Genomic_DNA"/>
</dbReference>
<comment type="similarity">
    <text evidence="5">Belongs to the YicC/YloC family.</text>
</comment>
<organism evidence="8 9">
    <name type="scientific">Thiobacillus denitrificans</name>
    <dbReference type="NCBI Taxonomy" id="36861"/>
    <lineage>
        <taxon>Bacteria</taxon>
        <taxon>Pseudomonadati</taxon>
        <taxon>Pseudomonadota</taxon>
        <taxon>Betaproteobacteria</taxon>
        <taxon>Nitrosomonadales</taxon>
        <taxon>Thiobacillaceae</taxon>
        <taxon>Thiobacillus</taxon>
    </lineage>
</organism>
<evidence type="ECO:0000313" key="8">
    <source>
        <dbReference type="EMBL" id="KVW99529.1"/>
    </source>
</evidence>
<dbReference type="InterPro" id="IPR013551">
    <property type="entry name" value="YicC-like_C"/>
</dbReference>
<accession>A0A125BDR9</accession>
<evidence type="ECO:0000313" key="9">
    <source>
        <dbReference type="Proteomes" id="UP000064243"/>
    </source>
</evidence>
<dbReference type="InterPro" id="IPR005229">
    <property type="entry name" value="YicC/YloC-like"/>
</dbReference>
<evidence type="ECO:0000259" key="6">
    <source>
        <dbReference type="Pfam" id="PF03755"/>
    </source>
</evidence>
<evidence type="ECO:0008006" key="10">
    <source>
        <dbReference type="Google" id="ProtNLM"/>
    </source>
</evidence>
<keyword evidence="2" id="KW-0540">Nuclease</keyword>
<dbReference type="InterPro" id="IPR013527">
    <property type="entry name" value="YicC-like_N"/>
</dbReference>
<dbReference type="PATRIC" id="fig|36861.3.peg.1911"/>
<keyword evidence="3" id="KW-0255">Endonuclease</keyword>
<sequence length="288" mass="31862">MTASMTGFAAHSLNLDHASVNIDLRSVNQRFLELHFRLGDEFRALEPQLRELINQRLARGKVECRIGLTMLPAATLDNGLNPGILERLAHWQADVLQRLPDSAPLSVNDILRWPGAVQTAALSQDALNEATLAGVREALDELVESRQREGAKLKQHILDRLAAAEAQVASLAPLLPALAAAQREKLTERLHDALGEAGHERLAQEIVLAAQKADIDEECSRLTTHFAEVRRVLNQAGAVGKRLDFLMQELHREANTLGSKSVAMETSRVSLELKVLIEQMREQVQNIE</sequence>
<dbReference type="STRING" id="1123392.GCA_000376425_01718"/>
<dbReference type="PANTHER" id="PTHR30636:SF3">
    <property type="entry name" value="UPF0701 PROTEIN YICC"/>
    <property type="match status" value="1"/>
</dbReference>
<keyword evidence="9" id="KW-1185">Reference proteome</keyword>
<feature type="domain" description="Endoribonuclease YicC-like N-terminal" evidence="6">
    <location>
        <begin position="3"/>
        <end position="155"/>
    </location>
</feature>
<evidence type="ECO:0000259" key="7">
    <source>
        <dbReference type="Pfam" id="PF08340"/>
    </source>
</evidence>
<dbReference type="Proteomes" id="UP000064243">
    <property type="component" value="Unassembled WGS sequence"/>
</dbReference>
<protein>
    <recommendedName>
        <fullName evidence="10">YicC family protein</fullName>
    </recommendedName>
</protein>
<dbReference type="Pfam" id="PF03755">
    <property type="entry name" value="YicC-like_N"/>
    <property type="match status" value="1"/>
</dbReference>
<dbReference type="AlphaFoldDB" id="A0A125BDR9"/>
<dbReference type="NCBIfam" id="TIGR00255">
    <property type="entry name" value="YicC/YloC family endoribonuclease"/>
    <property type="match status" value="1"/>
</dbReference>
<evidence type="ECO:0000256" key="4">
    <source>
        <dbReference type="ARBA" id="ARBA00022801"/>
    </source>
</evidence>
<feature type="domain" description="Endoribonuclease YicC-like C-terminal" evidence="7">
    <location>
        <begin position="176"/>
        <end position="288"/>
    </location>
</feature>
<dbReference type="OrthoDB" id="9771229at2"/>
<dbReference type="PANTHER" id="PTHR30636">
    <property type="entry name" value="UPF0701 PROTEIN YICC"/>
    <property type="match status" value="1"/>
</dbReference>
<dbReference type="RefSeq" id="WP_059751024.1">
    <property type="nucleotide sequence ID" value="NZ_LDUG01000003.1"/>
</dbReference>